<name>A0A0V0H5R6_SOLCH</name>
<organism evidence="1">
    <name type="scientific">Solanum chacoense</name>
    <name type="common">Chaco potato</name>
    <dbReference type="NCBI Taxonomy" id="4108"/>
    <lineage>
        <taxon>Eukaryota</taxon>
        <taxon>Viridiplantae</taxon>
        <taxon>Streptophyta</taxon>
        <taxon>Embryophyta</taxon>
        <taxon>Tracheophyta</taxon>
        <taxon>Spermatophyta</taxon>
        <taxon>Magnoliopsida</taxon>
        <taxon>eudicotyledons</taxon>
        <taxon>Gunneridae</taxon>
        <taxon>Pentapetalae</taxon>
        <taxon>asterids</taxon>
        <taxon>lamiids</taxon>
        <taxon>Solanales</taxon>
        <taxon>Solanaceae</taxon>
        <taxon>Solanoideae</taxon>
        <taxon>Solaneae</taxon>
        <taxon>Solanum</taxon>
    </lineage>
</organism>
<protein>
    <submittedName>
        <fullName evidence="1">Putative ovule protein</fullName>
    </submittedName>
</protein>
<dbReference type="EMBL" id="GEDG01025046">
    <property type="protein sequence ID" value="JAP15523.1"/>
    <property type="molecule type" value="Transcribed_RNA"/>
</dbReference>
<accession>A0A0V0H5R6</accession>
<reference evidence="1" key="1">
    <citation type="submission" date="2015-12" db="EMBL/GenBank/DDBJ databases">
        <title>Gene expression during late stages of embryo sac development: a critical building block for successful pollen-pistil interactions.</title>
        <authorList>
            <person name="Liu Y."/>
            <person name="Joly V."/>
            <person name="Sabar M."/>
            <person name="Matton D.P."/>
        </authorList>
    </citation>
    <scope>NUCLEOTIDE SEQUENCE</scope>
</reference>
<proteinExistence type="predicted"/>
<evidence type="ECO:0000313" key="1">
    <source>
        <dbReference type="EMBL" id="JAP15523.1"/>
    </source>
</evidence>
<sequence length="113" mass="13098">MDNKSIHSYLLPFYPNRVPHTFLSHVLGELQLCHVLSNHISPIFFWSTSTSHKPIQTTAHTSTLAIRASIHHMPKLSQLCFPNLVFHRSHSHLVPKKIKIHCAKKSFIPHHWE</sequence>
<dbReference type="AlphaFoldDB" id="A0A0V0H5R6"/>